<dbReference type="InterPro" id="IPR001347">
    <property type="entry name" value="SIS_dom"/>
</dbReference>
<dbReference type="KEGG" id="tta:Theth_0345"/>
<dbReference type="GO" id="GO:0009254">
    <property type="term" value="P:peptidoglycan turnover"/>
    <property type="evidence" value="ECO:0007669"/>
    <property type="project" value="TreeGrafter"/>
</dbReference>
<evidence type="ECO:0000313" key="5">
    <source>
        <dbReference type="EMBL" id="AEH50440.1"/>
    </source>
</evidence>
<dbReference type="CDD" id="cd05007">
    <property type="entry name" value="SIS_Etherase"/>
    <property type="match status" value="1"/>
</dbReference>
<dbReference type="GO" id="GO:0097367">
    <property type="term" value="F:carbohydrate derivative binding"/>
    <property type="evidence" value="ECO:0007669"/>
    <property type="project" value="InterPro"/>
</dbReference>
<dbReference type="PANTHER" id="PTHR10088">
    <property type="entry name" value="GLUCOKINASE REGULATORY PROTEIN"/>
    <property type="match status" value="1"/>
</dbReference>
<keyword evidence="5" id="KW-0808">Transferase</keyword>
<evidence type="ECO:0000259" key="4">
    <source>
        <dbReference type="PROSITE" id="PS51464"/>
    </source>
</evidence>
<proteinExistence type="inferred from homology"/>
<dbReference type="UniPathway" id="UPA00342"/>
<dbReference type="EC" id="4.2.1.126" evidence="3"/>
<evidence type="ECO:0000256" key="3">
    <source>
        <dbReference type="HAMAP-Rule" id="MF_00068"/>
    </source>
</evidence>
<dbReference type="GO" id="GO:0046348">
    <property type="term" value="P:amino sugar catabolic process"/>
    <property type="evidence" value="ECO:0007669"/>
    <property type="project" value="InterPro"/>
</dbReference>
<evidence type="ECO:0000256" key="2">
    <source>
        <dbReference type="ARBA" id="ARBA00023277"/>
    </source>
</evidence>
<organism evidence="5 6">
    <name type="scientific">Pseudothermotoga thermarum DSM 5069</name>
    <dbReference type="NCBI Taxonomy" id="688269"/>
    <lineage>
        <taxon>Bacteria</taxon>
        <taxon>Thermotogati</taxon>
        <taxon>Thermotogota</taxon>
        <taxon>Thermotogae</taxon>
        <taxon>Thermotogales</taxon>
        <taxon>Thermotogaceae</taxon>
        <taxon>Pseudothermotoga</taxon>
    </lineage>
</organism>
<dbReference type="EMBL" id="CP002351">
    <property type="protein sequence ID" value="AEH50440.1"/>
    <property type="molecule type" value="Genomic_DNA"/>
</dbReference>
<reference evidence="5 6" key="1">
    <citation type="submission" date="2010-11" db="EMBL/GenBank/DDBJ databases">
        <title>The complete genome of Thermotoga thermarum DSM 5069.</title>
        <authorList>
            <consortium name="US DOE Joint Genome Institute (JGI-PGF)"/>
            <person name="Lucas S."/>
            <person name="Copeland A."/>
            <person name="Lapidus A."/>
            <person name="Bruce D."/>
            <person name="Goodwin L."/>
            <person name="Pitluck S."/>
            <person name="Kyrpides N."/>
            <person name="Mavromatis K."/>
            <person name="Ivanova N."/>
            <person name="Zeytun A."/>
            <person name="Brettin T."/>
            <person name="Detter J.C."/>
            <person name="Tapia R."/>
            <person name="Han C."/>
            <person name="Land M."/>
            <person name="Hauser L."/>
            <person name="Markowitz V."/>
            <person name="Cheng J.-F."/>
            <person name="Hugenholtz P."/>
            <person name="Woyke T."/>
            <person name="Wu D."/>
            <person name="Spring S."/>
            <person name="Schroeder M."/>
            <person name="Brambilla E."/>
            <person name="Klenk H.-P."/>
            <person name="Eisen J.A."/>
        </authorList>
    </citation>
    <scope>NUCLEOTIDE SEQUENCE [LARGE SCALE GENOMIC DNA]</scope>
    <source>
        <strain evidence="5 6">DSM 5069</strain>
    </source>
</reference>
<dbReference type="NCBIfam" id="TIGR00274">
    <property type="entry name" value="N-acetylmuramic acid 6-phosphate etherase"/>
    <property type="match status" value="1"/>
</dbReference>
<dbReference type="RefSeq" id="WP_013931663.1">
    <property type="nucleotide sequence ID" value="NC_015707.1"/>
</dbReference>
<dbReference type="HOGENOM" id="CLU_049049_1_1_0"/>
<dbReference type="FunFam" id="3.40.50.10490:FF:000014">
    <property type="entry name" value="N-acetylmuramic acid 6-phosphate etherase"/>
    <property type="match status" value="1"/>
</dbReference>
<evidence type="ECO:0000256" key="1">
    <source>
        <dbReference type="ARBA" id="ARBA00023239"/>
    </source>
</evidence>
<dbReference type="STRING" id="688269.Theth_0345"/>
<dbReference type="GO" id="GO:0097173">
    <property type="term" value="P:N-acetylmuramic acid catabolic process"/>
    <property type="evidence" value="ECO:0007669"/>
    <property type="project" value="UniProtKB-UniPathway"/>
</dbReference>
<dbReference type="Gene3D" id="3.40.50.10490">
    <property type="entry name" value="Glucose-6-phosphate isomerase like protein, domain 1"/>
    <property type="match status" value="1"/>
</dbReference>
<dbReference type="eggNOG" id="COG2103">
    <property type="taxonomic scope" value="Bacteria"/>
</dbReference>
<dbReference type="InterPro" id="IPR005488">
    <property type="entry name" value="Etherase_MurQ"/>
</dbReference>
<dbReference type="PATRIC" id="fig|688269.3.peg.356"/>
<comment type="miscellaneous">
    <text evidence="3">A lyase-type mechanism (elimination/hydration) is suggested for the cleavage of the lactyl ether bond of MurNAc 6-phosphate, with the formation of an alpha,beta-unsaturated aldehyde intermediate with (E)-stereochemistry, followed by the syn addition of water to give product.</text>
</comment>
<dbReference type="PROSITE" id="PS01272">
    <property type="entry name" value="GCKR"/>
    <property type="match status" value="1"/>
</dbReference>
<dbReference type="NCBIfam" id="NF009222">
    <property type="entry name" value="PRK12570.1"/>
    <property type="match status" value="1"/>
</dbReference>
<keyword evidence="2 3" id="KW-0119">Carbohydrate metabolism</keyword>
<dbReference type="Proteomes" id="UP000006804">
    <property type="component" value="Chromosome"/>
</dbReference>
<dbReference type="InterPro" id="IPR005486">
    <property type="entry name" value="Glucokinase_regulatory_CS"/>
</dbReference>
<dbReference type="InterPro" id="IPR046348">
    <property type="entry name" value="SIS_dom_sf"/>
</dbReference>
<feature type="active site" description="Proton donor" evidence="3">
    <location>
        <position position="83"/>
    </location>
</feature>
<dbReference type="GO" id="GO:0016835">
    <property type="term" value="F:carbon-oxygen lyase activity"/>
    <property type="evidence" value="ECO:0007669"/>
    <property type="project" value="UniProtKB-UniRule"/>
</dbReference>
<comment type="catalytic activity">
    <reaction evidence="3">
        <text>N-acetyl-D-muramate 6-phosphate + H2O = N-acetyl-D-glucosamine 6-phosphate + (R)-lactate</text>
        <dbReference type="Rhea" id="RHEA:26410"/>
        <dbReference type="ChEBI" id="CHEBI:15377"/>
        <dbReference type="ChEBI" id="CHEBI:16004"/>
        <dbReference type="ChEBI" id="CHEBI:57513"/>
        <dbReference type="ChEBI" id="CHEBI:58722"/>
        <dbReference type="EC" id="4.2.1.126"/>
    </reaction>
</comment>
<dbReference type="NCBIfam" id="NF003915">
    <property type="entry name" value="PRK05441.1"/>
    <property type="match status" value="1"/>
</dbReference>
<dbReference type="HAMAP" id="MF_00068">
    <property type="entry name" value="MurQ"/>
    <property type="match status" value="1"/>
</dbReference>
<name>F7YVD7_9THEM</name>
<feature type="active site" evidence="3">
    <location>
        <position position="114"/>
    </location>
</feature>
<feature type="domain" description="SIS" evidence="4">
    <location>
        <begin position="55"/>
        <end position="218"/>
    </location>
</feature>
<dbReference type="PANTHER" id="PTHR10088:SF4">
    <property type="entry name" value="GLUCOKINASE REGULATORY PROTEIN"/>
    <property type="match status" value="1"/>
</dbReference>
<comment type="function">
    <text evidence="3">Specifically catalyzes the cleavage of the D-lactyl ether substituent of MurNAc 6-phosphate, producing GlcNAc 6-phosphate and D-lactate.</text>
</comment>
<comment type="similarity">
    <text evidence="3">Belongs to the GCKR-like family. MurNAc-6-P etherase subfamily.</text>
</comment>
<dbReference type="AlphaFoldDB" id="F7YVD7"/>
<gene>
    <name evidence="3" type="primary">murQ</name>
    <name evidence="5" type="ORF">Theth_0345</name>
</gene>
<dbReference type="SUPFAM" id="SSF53697">
    <property type="entry name" value="SIS domain"/>
    <property type="match status" value="1"/>
</dbReference>
<dbReference type="PROSITE" id="PS51464">
    <property type="entry name" value="SIS"/>
    <property type="match status" value="1"/>
</dbReference>
<dbReference type="OrthoDB" id="9813395at2"/>
<evidence type="ECO:0000313" key="6">
    <source>
        <dbReference type="Proteomes" id="UP000006804"/>
    </source>
</evidence>
<comment type="pathway">
    <text evidence="3">Amino-sugar metabolism; N-acetylmuramate degradation.</text>
</comment>
<sequence length="301" mass="32635">MNISNLPTEIPNPKTKDLDNKETIEILKLINEEDALVALAVRDALKEIDKAVNLILECLKANGRVFYVGAGTSGRVAFIDAVELVPTYSLPEGIVIPVIAGGYEALSRSIEGVEDNEELGAEDLKRHSLNSKDIVVGLTASGRTLYVGGALRYAKQLGCKTILICNVGKPTLSNLADVVISVETGPEVVAGSTRMKAGTAQKMVLNMISTTVMVKMGKVYDNLMVDVMVLNEKLKERAKNIVSRVTGVDSDVAEKNLERAGYNVKLAILTILTGKDIEECQKIIQKEPNLRKAIELMKAQK</sequence>
<dbReference type="InterPro" id="IPR040190">
    <property type="entry name" value="MURQ/GCKR"/>
</dbReference>
<keyword evidence="5" id="KW-0418">Kinase</keyword>
<dbReference type="Gene3D" id="1.10.8.1080">
    <property type="match status" value="1"/>
</dbReference>
<dbReference type="GO" id="GO:0016803">
    <property type="term" value="F:ether hydrolase activity"/>
    <property type="evidence" value="ECO:0007669"/>
    <property type="project" value="TreeGrafter"/>
</dbReference>
<dbReference type="GO" id="GO:0016301">
    <property type="term" value="F:kinase activity"/>
    <property type="evidence" value="ECO:0007669"/>
    <property type="project" value="UniProtKB-KW"/>
</dbReference>
<keyword evidence="6" id="KW-1185">Reference proteome</keyword>
<dbReference type="Pfam" id="PF22645">
    <property type="entry name" value="GKRP_SIS_N"/>
    <property type="match status" value="1"/>
</dbReference>
<accession>F7YVD7</accession>
<comment type="subunit">
    <text evidence="3">Homodimer.</text>
</comment>
<keyword evidence="1 3" id="KW-0456">Lyase</keyword>
<protein>
    <recommendedName>
        <fullName evidence="3">N-acetylmuramic acid 6-phosphate etherase</fullName>
        <shortName evidence="3">MurNAc-6-P etherase</shortName>
        <ecNumber evidence="3">4.2.1.126</ecNumber>
    </recommendedName>
    <alternativeName>
        <fullName evidence="3">N-acetylmuramic acid 6-phosphate hydrolase</fullName>
    </alternativeName>
    <alternativeName>
        <fullName evidence="3">N-acetylmuramic acid 6-phosphate lyase</fullName>
    </alternativeName>
</protein>